<name>B1ZJC6_METPB</name>
<protein>
    <submittedName>
        <fullName evidence="1">Uncharacterized protein</fullName>
    </submittedName>
</protein>
<dbReference type="Proteomes" id="UP000007136">
    <property type="component" value="Chromosome"/>
</dbReference>
<dbReference type="EMBL" id="CP001029">
    <property type="protein sequence ID" value="ACB80031.1"/>
    <property type="molecule type" value="Genomic_DNA"/>
</dbReference>
<evidence type="ECO:0000313" key="2">
    <source>
        <dbReference type="Proteomes" id="UP000007136"/>
    </source>
</evidence>
<dbReference type="HOGENOM" id="CLU_1048922_0_0_5"/>
<dbReference type="STRING" id="441620.Mpop_1868"/>
<reference evidence="1" key="1">
    <citation type="submission" date="2008-04" db="EMBL/GenBank/DDBJ databases">
        <title>Complete sequence of chromosome of Methylobacterium populi BJ001.</title>
        <authorList>
            <consortium name="US DOE Joint Genome Institute"/>
            <person name="Copeland A."/>
            <person name="Lucas S."/>
            <person name="Lapidus A."/>
            <person name="Glavina del Rio T."/>
            <person name="Dalin E."/>
            <person name="Tice H."/>
            <person name="Bruce D."/>
            <person name="Goodwin L."/>
            <person name="Pitluck S."/>
            <person name="Chertkov O."/>
            <person name="Brettin T."/>
            <person name="Detter J.C."/>
            <person name="Han C."/>
            <person name="Kuske C.R."/>
            <person name="Schmutz J."/>
            <person name="Larimer F."/>
            <person name="Land M."/>
            <person name="Hauser L."/>
            <person name="Kyrpides N."/>
            <person name="Mikhailova N."/>
            <person name="Marx C."/>
            <person name="Richardson P."/>
        </authorList>
    </citation>
    <scope>NUCLEOTIDE SEQUENCE [LARGE SCALE GENOMIC DNA]</scope>
    <source>
        <strain evidence="1">BJ001</strain>
    </source>
</reference>
<gene>
    <name evidence="1" type="ordered locus">Mpop_1868</name>
</gene>
<sequence>MTLDELDKLKQAAANRDHLLKCIEEIRTAGLYDGRDHPYRGEANKQAFGFELLPGHVEAMRQGLIGDLQRQVSDIEGQMRAGGVVFPGDPLPVLEPVVSMRGAPTPREVEVGHPLIVPRSWDQQEGTFTVAVPCDPATSVRWLDGGLVQVDEALNPHGLSDGPIGTPVIDRTEGVEAQVGTVRGWGFRHDGIELHVRLERPWDKVRAAIEARRLHLVGIGYEIRNEEIVSRPGQRPLADVLRWSLKEIRLHRTVAKAEAA</sequence>
<dbReference type="RefSeq" id="WP_012453777.1">
    <property type="nucleotide sequence ID" value="NC_010725.1"/>
</dbReference>
<proteinExistence type="predicted"/>
<dbReference type="KEGG" id="mpo:Mpop_1868"/>
<evidence type="ECO:0000313" key="1">
    <source>
        <dbReference type="EMBL" id="ACB80031.1"/>
    </source>
</evidence>
<accession>B1ZJC6</accession>
<dbReference type="OrthoDB" id="8020599at2"/>
<dbReference type="AlphaFoldDB" id="B1ZJC6"/>
<organism evidence="1 2">
    <name type="scientific">Methylorubrum populi (strain ATCC BAA-705 / NCIMB 13946 / BJ001)</name>
    <name type="common">Methylobacterium populi</name>
    <dbReference type="NCBI Taxonomy" id="441620"/>
    <lineage>
        <taxon>Bacteria</taxon>
        <taxon>Pseudomonadati</taxon>
        <taxon>Pseudomonadota</taxon>
        <taxon>Alphaproteobacteria</taxon>
        <taxon>Hyphomicrobiales</taxon>
        <taxon>Methylobacteriaceae</taxon>
        <taxon>Methylorubrum</taxon>
    </lineage>
</organism>